<dbReference type="InterPro" id="IPR011050">
    <property type="entry name" value="Pectin_lyase_fold/virulence"/>
</dbReference>
<organism evidence="3">
    <name type="scientific">Planktothricoides sp. SpSt-374</name>
    <dbReference type="NCBI Taxonomy" id="2282167"/>
    <lineage>
        <taxon>Bacteria</taxon>
        <taxon>Bacillati</taxon>
        <taxon>Cyanobacteriota</taxon>
        <taxon>Cyanophyceae</taxon>
        <taxon>Oscillatoriophycideae</taxon>
        <taxon>Oscillatoriales</taxon>
        <taxon>Oscillatoriaceae</taxon>
        <taxon>Planktothricoides</taxon>
    </lineage>
</organism>
<evidence type="ECO:0000313" key="3">
    <source>
        <dbReference type="EMBL" id="HGF99374.1"/>
    </source>
</evidence>
<gene>
    <name evidence="3" type="ORF">ENR15_01550</name>
</gene>
<comment type="caution">
    <text evidence="3">The sequence shown here is derived from an EMBL/GenBank/DDBJ whole genome shotgun (WGS) entry which is preliminary data.</text>
</comment>
<dbReference type="SMART" id="SM00912">
    <property type="entry name" value="Haemagg_act"/>
    <property type="match status" value="1"/>
</dbReference>
<protein>
    <submittedName>
        <fullName evidence="3">Filamentous hemagglutinin N-terminal domain-containing protein</fullName>
    </submittedName>
</protein>
<name>A0A7C3VQ52_9CYAN</name>
<feature type="domain" description="Filamentous haemagglutinin FhaB/tRNA nuclease CdiA-like TPS" evidence="2">
    <location>
        <begin position="51"/>
        <end position="164"/>
    </location>
</feature>
<accession>A0A7C3VQ52</accession>
<reference evidence="3" key="1">
    <citation type="journal article" date="2020" name="mSystems">
        <title>Genome- and Community-Level Interaction Insights into Carbon Utilization and Element Cycling Functions of Hydrothermarchaeota in Hydrothermal Sediment.</title>
        <authorList>
            <person name="Zhou Z."/>
            <person name="Liu Y."/>
            <person name="Xu W."/>
            <person name="Pan J."/>
            <person name="Luo Z.H."/>
            <person name="Li M."/>
        </authorList>
    </citation>
    <scope>NUCLEOTIDE SEQUENCE [LARGE SCALE GENOMIC DNA]</scope>
    <source>
        <strain evidence="3">SpSt-374</strain>
    </source>
</reference>
<dbReference type="AlphaFoldDB" id="A0A7C3VQ52"/>
<dbReference type="SUPFAM" id="SSF51126">
    <property type="entry name" value="Pectin lyase-like"/>
    <property type="match status" value="4"/>
</dbReference>
<evidence type="ECO:0000256" key="1">
    <source>
        <dbReference type="SAM" id="MobiDB-lite"/>
    </source>
</evidence>
<evidence type="ECO:0000259" key="2">
    <source>
        <dbReference type="SMART" id="SM00912"/>
    </source>
</evidence>
<dbReference type="Pfam" id="PF05860">
    <property type="entry name" value="TPS"/>
    <property type="match status" value="1"/>
</dbReference>
<dbReference type="Gene3D" id="2.160.20.10">
    <property type="entry name" value="Single-stranded right-handed beta-helix, Pectin lyase-like"/>
    <property type="match status" value="3"/>
</dbReference>
<dbReference type="InterPro" id="IPR008638">
    <property type="entry name" value="FhaB/CdiA-like_TPS"/>
</dbReference>
<feature type="compositionally biased region" description="Basic and acidic residues" evidence="1">
    <location>
        <begin position="1039"/>
        <end position="1048"/>
    </location>
</feature>
<dbReference type="EMBL" id="DSPX01000013">
    <property type="protein sequence ID" value="HGF99374.1"/>
    <property type="molecule type" value="Genomic_DNA"/>
</dbReference>
<dbReference type="InterPro" id="IPR012334">
    <property type="entry name" value="Pectin_lyas_fold"/>
</dbReference>
<dbReference type="NCBIfam" id="TIGR01901">
    <property type="entry name" value="adhes_NPXG"/>
    <property type="match status" value="1"/>
</dbReference>
<feature type="compositionally biased region" description="Polar residues" evidence="1">
    <location>
        <begin position="1071"/>
        <end position="1093"/>
    </location>
</feature>
<proteinExistence type="predicted"/>
<feature type="region of interest" description="Disordered" evidence="1">
    <location>
        <begin position="1023"/>
        <end position="1093"/>
    </location>
</feature>
<sequence>MTKDQGQVTKDKTPMTNVWKFQGVIYRTLTVILPASLALGTSSGNAQIIPDNTLGTESSTVTTTEPQVQTIDGGAIRGANLFHSFSEFNIGEGNSVYFTNPDGIQNIINRVTGANPSNIFGTLGVSGNANLYLLNPNGIIFGPNASLDIRGSFLGTTASSLLFENGIEFSTNNPQAPPLLTINVPTGLQYNSNPGGIQMQQTQLELQPNQTLGLAGGRISLDGARLLVPGGTVYLSSIAPSQTVPLTAQSNGFVSFPVSETPDLIQKSDISINNSAEINVRAVPGGTIDISAANLEILDGVRIRAGNDSNAIGESTAVPQAGNIIINVSDSVNVADDSLISNAVMLNGSGKGGNIIINAGQLSLSNDTIIGADTFGEGDAGNIEITASEVNLSDGSYITSAVYSSGVGNAGTINITANAVTATEGGRIVASTEGEGNAGDINMNARDRVVFDGENQDIFSGIFSSVAETAIGNGGNITINTGNFVFSNGGRINSEIYGEGNSGNINITATDVLFDSISRNFFRDVAKRPSGAAVTIEEGGIGNSGNINITASTVRVNNGARLSATTIGKGNAGSININADSISFDGYTDDISSTALSNVGVGGEGDGGSVNIDTRTLSLTNGATLESNTLGTGDAGSININATEQVIFDGINPNGNIQRLPGGAFSRVSLPNLFAPTASGNGGSININTGSLFVTGGAVVSASTFSGGDAGTITVNARDRVSFAGTNIRGQSAGAFSIAAGIGDGGRIEISANTLDVTQGASLSTSTEGGGNAGTIAVNVRDTAIFEGLGPTSSSGELATQVAERATGAGGTIEINAGILRLSNGARLNSNSLGTGKAGNIDLQADSIFLDSMAAITADTTAGQGDITVQALDLILRNNSQITTNAQGTATGGNITFNTSNLIALENSDISANAEDSFGGRVIINATGIFGTAFRSSTTPLSDITATSQLGPQFSGSVVISTPEVDPSAGLVPLSQNPIDAASLIANNPCAKRKDSEFIITGRGGLPPTPFEAINPAATDLSWATPMGSGGAGEQGSRGAREQGSRGEEDQETQIVEATGWTVGADGAITLTATAPKTSSDLAITPPKTCNNP</sequence>